<keyword evidence="11" id="KW-1185">Reference proteome</keyword>
<evidence type="ECO:0000313" key="10">
    <source>
        <dbReference type="EMBL" id="TFY52835.1"/>
    </source>
</evidence>
<evidence type="ECO:0000256" key="2">
    <source>
        <dbReference type="ARBA" id="ARBA00009747"/>
    </source>
</evidence>
<evidence type="ECO:0000256" key="3">
    <source>
        <dbReference type="ARBA" id="ARBA00022679"/>
    </source>
</evidence>
<dbReference type="GO" id="GO:0070733">
    <property type="term" value="F:AMPylase activity"/>
    <property type="evidence" value="ECO:0007669"/>
    <property type="project" value="TreeGrafter"/>
</dbReference>
<comment type="caution">
    <text evidence="10">The sequence shown here is derived from an EMBL/GenBank/DDBJ whole genome shotgun (WGS) entry which is preliminary data.</text>
</comment>
<dbReference type="GO" id="GO:0005739">
    <property type="term" value="C:mitochondrion"/>
    <property type="evidence" value="ECO:0007669"/>
    <property type="project" value="TreeGrafter"/>
</dbReference>
<dbReference type="EMBL" id="SEOQ01001243">
    <property type="protein sequence ID" value="TFY52835.1"/>
    <property type="molecule type" value="Genomic_DNA"/>
</dbReference>
<dbReference type="InterPro" id="IPR003846">
    <property type="entry name" value="SelO"/>
</dbReference>
<keyword evidence="4" id="KW-0548">Nucleotidyltransferase</keyword>
<proteinExistence type="inferred from homology"/>
<dbReference type="AlphaFoldDB" id="A0A4Y9XRY1"/>
<organism evidence="10 11">
    <name type="scientific">Dentipellis fragilis</name>
    <dbReference type="NCBI Taxonomy" id="205917"/>
    <lineage>
        <taxon>Eukaryota</taxon>
        <taxon>Fungi</taxon>
        <taxon>Dikarya</taxon>
        <taxon>Basidiomycota</taxon>
        <taxon>Agaricomycotina</taxon>
        <taxon>Agaricomycetes</taxon>
        <taxon>Russulales</taxon>
        <taxon>Hericiaceae</taxon>
        <taxon>Dentipellis</taxon>
    </lineage>
</organism>
<dbReference type="GO" id="GO:0046872">
    <property type="term" value="F:metal ion binding"/>
    <property type="evidence" value="ECO:0007669"/>
    <property type="project" value="UniProtKB-KW"/>
</dbReference>
<dbReference type="STRING" id="205917.A0A4Y9XRY1"/>
<sequence>MSTTVTKYPISALPLPPRKKLLIHNLTPDTHTPSFAGFKELLQTSPSLQRRARILAPQSHFSHVLPFPTAFPYDIRPENPDEKIEDEEGMIEDWLRAREALHERATSTRSDITVPLRKLYPNPAKRDHRLDLIGISESGLRDCLPTLDVGDAIELLGTPSLSQPGEEETEKRVEMDDDVAVRQELVEVLGGHAVLMTDENAEVPFAPWSLRYSGHQFGTWAGQLGDGRAISIHVTPHPSEPDTSYELQIKGGGRTPFSRSADGLAVLRSSIREYLGAEAMNALRIPTTRSLSIVSLPTVRVLREREETASVVTRVAPSFIRIGNFEALNPPAQMFFLGGGQQSGDFEALRILGEWVTDHVVRVERAEGGAWGKELVLEVARRNAKMAAGWQAYGFMHGVINTDNVSILGLTIDYGPYAFMDVFDPLHICNHSDDEGRYAYRNQPTMVLFALRAFLNALAPLIGAEVELGGKAVSAGWAKDASEEKIGEWREKGIEHVNEELQILFQSVCGLEYRLLMSKDVQQRLGFRHPSEDDEATLVRPFLDLLHDQRLDFHLSFRHLTTFRTAILSDDSALDKFVETLFSYSSNPEFIQRDTSRKAWADWFKAFAGRVEGEEAEWEAETGDGLSWEDRREKEAKKYNPRFVLRQWVLEEVIKKVEGDLDSGKRILSKVMQMACEPFEAWGAEGDERSKAELDPEVWEERRLCGTGDKKMLGFQCSCSS</sequence>
<keyword evidence="6" id="KW-0547">Nucleotide-binding</keyword>
<evidence type="ECO:0000256" key="1">
    <source>
        <dbReference type="ARBA" id="ARBA00001946"/>
    </source>
</evidence>
<dbReference type="Proteomes" id="UP000298327">
    <property type="component" value="Unassembled WGS sequence"/>
</dbReference>
<evidence type="ECO:0000313" key="11">
    <source>
        <dbReference type="Proteomes" id="UP000298327"/>
    </source>
</evidence>
<dbReference type="Pfam" id="PF02696">
    <property type="entry name" value="SelO"/>
    <property type="match status" value="1"/>
</dbReference>
<evidence type="ECO:0000256" key="7">
    <source>
        <dbReference type="ARBA" id="ARBA00022840"/>
    </source>
</evidence>
<gene>
    <name evidence="10" type="ORF">EVG20_g10382</name>
</gene>
<accession>A0A4Y9XRY1</accession>
<reference evidence="10 11" key="1">
    <citation type="submission" date="2019-02" db="EMBL/GenBank/DDBJ databases">
        <title>Genome sequencing of the rare red list fungi Dentipellis fragilis.</title>
        <authorList>
            <person name="Buettner E."/>
            <person name="Kellner H."/>
        </authorList>
    </citation>
    <scope>NUCLEOTIDE SEQUENCE [LARGE SCALE GENOMIC DNA]</scope>
    <source>
        <strain evidence="10 11">DSM 105465</strain>
    </source>
</reference>
<dbReference type="OrthoDB" id="10254721at2759"/>
<evidence type="ECO:0000256" key="9">
    <source>
        <dbReference type="ARBA" id="ARBA00031547"/>
    </source>
</evidence>
<evidence type="ECO:0000256" key="4">
    <source>
        <dbReference type="ARBA" id="ARBA00022695"/>
    </source>
</evidence>
<keyword evidence="5" id="KW-0479">Metal-binding</keyword>
<evidence type="ECO:0000256" key="6">
    <source>
        <dbReference type="ARBA" id="ARBA00022741"/>
    </source>
</evidence>
<comment type="cofactor">
    <cofactor evidence="1">
        <name>Mg(2+)</name>
        <dbReference type="ChEBI" id="CHEBI:18420"/>
    </cofactor>
</comment>
<evidence type="ECO:0000256" key="8">
    <source>
        <dbReference type="ARBA" id="ARBA00022842"/>
    </source>
</evidence>
<dbReference type="GO" id="GO:0005524">
    <property type="term" value="F:ATP binding"/>
    <property type="evidence" value="ECO:0007669"/>
    <property type="project" value="UniProtKB-KW"/>
</dbReference>
<dbReference type="PANTHER" id="PTHR32057">
    <property type="entry name" value="PROTEIN ADENYLYLTRANSFERASE SELO, MITOCHONDRIAL"/>
    <property type="match status" value="1"/>
</dbReference>
<evidence type="ECO:0000256" key="5">
    <source>
        <dbReference type="ARBA" id="ARBA00022723"/>
    </source>
</evidence>
<keyword evidence="7" id="KW-0067">ATP-binding</keyword>
<comment type="similarity">
    <text evidence="2">Belongs to the SELO family.</text>
</comment>
<protein>
    <recommendedName>
        <fullName evidence="9">Selenoprotein O</fullName>
    </recommendedName>
</protein>
<keyword evidence="3" id="KW-0808">Transferase</keyword>
<keyword evidence="8" id="KW-0460">Magnesium</keyword>
<dbReference type="PANTHER" id="PTHR32057:SF14">
    <property type="entry name" value="PROTEIN ADENYLYLTRANSFERASE SELO, MITOCHONDRIAL"/>
    <property type="match status" value="1"/>
</dbReference>
<name>A0A4Y9XRY1_9AGAM</name>